<proteinExistence type="predicted"/>
<dbReference type="Pfam" id="PF01757">
    <property type="entry name" value="Acyl_transf_3"/>
    <property type="match status" value="1"/>
</dbReference>
<dbReference type="InterPro" id="IPR002656">
    <property type="entry name" value="Acyl_transf_3_dom"/>
</dbReference>
<dbReference type="PANTHER" id="PTHR23028:SF53">
    <property type="entry name" value="ACYL_TRANSF_3 DOMAIN-CONTAINING PROTEIN"/>
    <property type="match status" value="1"/>
</dbReference>
<keyword evidence="4" id="KW-1185">Reference proteome</keyword>
<name>A0A852X347_9MICO</name>
<evidence type="ECO:0000313" key="3">
    <source>
        <dbReference type="EMBL" id="NYG36897.1"/>
    </source>
</evidence>
<keyword evidence="1" id="KW-0812">Transmembrane</keyword>
<evidence type="ECO:0000256" key="1">
    <source>
        <dbReference type="SAM" id="Phobius"/>
    </source>
</evidence>
<dbReference type="EMBL" id="JACBZX010000001">
    <property type="protein sequence ID" value="NYG36897.1"/>
    <property type="molecule type" value="Genomic_DNA"/>
</dbReference>
<feature type="transmembrane region" description="Helical" evidence="1">
    <location>
        <begin position="15"/>
        <end position="33"/>
    </location>
</feature>
<feature type="domain" description="Acyltransferase 3" evidence="2">
    <location>
        <begin position="15"/>
        <end position="322"/>
    </location>
</feature>
<dbReference type="GO" id="GO:0016747">
    <property type="term" value="F:acyltransferase activity, transferring groups other than amino-acyl groups"/>
    <property type="evidence" value="ECO:0007669"/>
    <property type="project" value="InterPro"/>
</dbReference>
<dbReference type="RefSeq" id="WP_179462339.1">
    <property type="nucleotide sequence ID" value="NZ_JACBZX010000001.1"/>
</dbReference>
<organism evidence="3 4">
    <name type="scientific">Janibacter alkaliphilus</name>
    <dbReference type="NCBI Taxonomy" id="1069963"/>
    <lineage>
        <taxon>Bacteria</taxon>
        <taxon>Bacillati</taxon>
        <taxon>Actinomycetota</taxon>
        <taxon>Actinomycetes</taxon>
        <taxon>Micrococcales</taxon>
        <taxon>Intrasporangiaceae</taxon>
        <taxon>Janibacter</taxon>
    </lineage>
</organism>
<evidence type="ECO:0000259" key="2">
    <source>
        <dbReference type="Pfam" id="PF01757"/>
    </source>
</evidence>
<keyword evidence="1" id="KW-0472">Membrane</keyword>
<feature type="transmembrane region" description="Helical" evidence="1">
    <location>
        <begin position="174"/>
        <end position="192"/>
    </location>
</feature>
<dbReference type="GO" id="GO:0000271">
    <property type="term" value="P:polysaccharide biosynthetic process"/>
    <property type="evidence" value="ECO:0007669"/>
    <property type="project" value="TreeGrafter"/>
</dbReference>
<feature type="transmembrane region" description="Helical" evidence="1">
    <location>
        <begin position="84"/>
        <end position="104"/>
    </location>
</feature>
<dbReference type="PANTHER" id="PTHR23028">
    <property type="entry name" value="ACETYLTRANSFERASE"/>
    <property type="match status" value="1"/>
</dbReference>
<feature type="transmembrane region" description="Helical" evidence="1">
    <location>
        <begin position="293"/>
        <end position="326"/>
    </location>
</feature>
<feature type="transmembrane region" description="Helical" evidence="1">
    <location>
        <begin position="204"/>
        <end position="221"/>
    </location>
</feature>
<sequence length="366" mass="38290">MSPSLGSALSGRDNALGAVRLVLAAAVILGHSWSLGGYEDSRLQQVADVAVSGFFALSGYLIAGSRVRTDLITYASRRARRILPGFWVALLVVALVFAPLGGLVTGRGWEPGDSLDYVLGNGLLVMTEHSIGATLAGAPSPGQWNGSLWTLMYELGAYLLCGALLGIPWVRRHLLATSAVLALGIPALAWTLGDLPGSLTMLESALRLFGFFAAGMLAYALRDRLRPSTPAALAATALVLGLAVAGPSALHLLGTLPLTYLLLHVGATWQTTLGSGADHSYGLYVYGWPVQQLLALLGVGALLPVWGFAAVSVALTLPLAAVSWRLAERPALRAGRAAPVTLLPTREMTVRPATSLDPHHSLGSIR</sequence>
<feature type="transmembrane region" description="Helical" evidence="1">
    <location>
        <begin position="148"/>
        <end position="167"/>
    </location>
</feature>
<feature type="transmembrane region" description="Helical" evidence="1">
    <location>
        <begin position="233"/>
        <end position="253"/>
    </location>
</feature>
<dbReference type="InterPro" id="IPR050879">
    <property type="entry name" value="Acyltransferase_3"/>
</dbReference>
<accession>A0A852X347</accession>
<evidence type="ECO:0000313" key="4">
    <source>
        <dbReference type="Proteomes" id="UP000592181"/>
    </source>
</evidence>
<reference evidence="3 4" key="1">
    <citation type="submission" date="2020-07" db="EMBL/GenBank/DDBJ databases">
        <title>Sequencing the genomes of 1000 actinobacteria strains.</title>
        <authorList>
            <person name="Klenk H.-P."/>
        </authorList>
    </citation>
    <scope>NUCLEOTIDE SEQUENCE [LARGE SCALE GENOMIC DNA]</scope>
    <source>
        <strain evidence="3 4">DSM 24723</strain>
    </source>
</reference>
<keyword evidence="1" id="KW-1133">Transmembrane helix</keyword>
<dbReference type="Proteomes" id="UP000592181">
    <property type="component" value="Unassembled WGS sequence"/>
</dbReference>
<dbReference type="GO" id="GO:0016020">
    <property type="term" value="C:membrane"/>
    <property type="evidence" value="ECO:0007669"/>
    <property type="project" value="TreeGrafter"/>
</dbReference>
<dbReference type="AlphaFoldDB" id="A0A852X347"/>
<gene>
    <name evidence="3" type="ORF">BJY28_001366</name>
</gene>
<protein>
    <submittedName>
        <fullName evidence="3">Peptidoglycan/LPS O-acetylase OafA/YrhL</fullName>
    </submittedName>
</protein>
<comment type="caution">
    <text evidence="3">The sequence shown here is derived from an EMBL/GenBank/DDBJ whole genome shotgun (WGS) entry which is preliminary data.</text>
</comment>